<dbReference type="PANTHER" id="PTHR24347">
    <property type="entry name" value="SERINE/THREONINE-PROTEIN KINASE"/>
    <property type="match status" value="1"/>
</dbReference>
<dbReference type="GO" id="GO:0005524">
    <property type="term" value="F:ATP binding"/>
    <property type="evidence" value="ECO:0007669"/>
    <property type="project" value="UniProtKB-UniRule"/>
</dbReference>
<name>A0A8C4DTV7_DICLA</name>
<gene>
    <name evidence="16" type="primary">phkg2</name>
</gene>
<dbReference type="GO" id="GO:0005964">
    <property type="term" value="C:phosphorylase kinase complex"/>
    <property type="evidence" value="ECO:0007669"/>
    <property type="project" value="InterPro"/>
</dbReference>
<comment type="catalytic activity">
    <reaction evidence="1">
        <text>2 ATP + phosphorylase b = 2 ADP + phosphorylase a.</text>
        <dbReference type="EC" id="2.7.11.19"/>
    </reaction>
</comment>
<evidence type="ECO:0000256" key="8">
    <source>
        <dbReference type="ARBA" id="ARBA00022777"/>
    </source>
</evidence>
<evidence type="ECO:0000256" key="4">
    <source>
        <dbReference type="ARBA" id="ARBA00022527"/>
    </source>
</evidence>
<dbReference type="GO" id="GO:0005977">
    <property type="term" value="P:glycogen metabolic process"/>
    <property type="evidence" value="ECO:0007669"/>
    <property type="project" value="UniProtKB-KW"/>
</dbReference>
<dbReference type="InterPro" id="IPR011009">
    <property type="entry name" value="Kinase-like_dom_sf"/>
</dbReference>
<keyword evidence="4 14" id="KW-0723">Serine/threonine-protein kinase</keyword>
<dbReference type="Gene3D" id="3.30.200.20">
    <property type="entry name" value="Phosphorylase Kinase, domain 1"/>
    <property type="match status" value="1"/>
</dbReference>
<evidence type="ECO:0000256" key="7">
    <source>
        <dbReference type="ARBA" id="ARBA00022741"/>
    </source>
</evidence>
<dbReference type="EC" id="2.7.11.19" evidence="3"/>
<evidence type="ECO:0000256" key="12">
    <source>
        <dbReference type="ARBA" id="ARBA00025890"/>
    </source>
</evidence>
<evidence type="ECO:0000256" key="2">
    <source>
        <dbReference type="ARBA" id="ARBA00006692"/>
    </source>
</evidence>
<dbReference type="FunFam" id="1.10.510.10:FF:000149">
    <property type="entry name" value="phosphorylase b kinase gamma catalytic chain, liver/testis isoform"/>
    <property type="match status" value="1"/>
</dbReference>
<keyword evidence="17" id="KW-1185">Reference proteome</keyword>
<keyword evidence="11" id="KW-0119">Carbohydrate metabolism</keyword>
<dbReference type="Gene3D" id="1.10.510.10">
    <property type="entry name" value="Transferase(Phosphotransferase) domain 1"/>
    <property type="match status" value="1"/>
</dbReference>
<evidence type="ECO:0000259" key="15">
    <source>
        <dbReference type="PROSITE" id="PS50011"/>
    </source>
</evidence>
<dbReference type="GO" id="GO:0005516">
    <property type="term" value="F:calmodulin binding"/>
    <property type="evidence" value="ECO:0007669"/>
    <property type="project" value="UniProtKB-KW"/>
</dbReference>
<evidence type="ECO:0000256" key="1">
    <source>
        <dbReference type="ARBA" id="ARBA00001674"/>
    </source>
</evidence>
<dbReference type="Proteomes" id="UP000694389">
    <property type="component" value="Unassembled WGS sequence"/>
</dbReference>
<keyword evidence="8" id="KW-0418">Kinase</keyword>
<dbReference type="PRINTS" id="PR01049">
    <property type="entry name" value="PHOSPHBKNASE"/>
</dbReference>
<proteinExistence type="inferred from homology"/>
<dbReference type="SMART" id="SM00220">
    <property type="entry name" value="S_TKc"/>
    <property type="match status" value="1"/>
</dbReference>
<evidence type="ECO:0000256" key="6">
    <source>
        <dbReference type="ARBA" id="ARBA00022679"/>
    </source>
</evidence>
<keyword evidence="10" id="KW-0112">Calmodulin-binding</keyword>
<dbReference type="InterPro" id="IPR008271">
    <property type="entry name" value="Ser/Thr_kinase_AS"/>
</dbReference>
<keyword evidence="5" id="KW-0321">Glycogen metabolism</keyword>
<dbReference type="InterPro" id="IPR000719">
    <property type="entry name" value="Prot_kinase_dom"/>
</dbReference>
<dbReference type="PROSITE" id="PS50011">
    <property type="entry name" value="PROTEIN_KINASE_DOM"/>
    <property type="match status" value="1"/>
</dbReference>
<dbReference type="GeneTree" id="ENSGT00940000160435"/>
<keyword evidence="9 13" id="KW-0067">ATP-binding</keyword>
<accession>A0A8C4DTV7</accession>
<evidence type="ECO:0000256" key="14">
    <source>
        <dbReference type="RuleBase" id="RU000304"/>
    </source>
</evidence>
<dbReference type="InterPro" id="IPR017441">
    <property type="entry name" value="Protein_kinase_ATP_BS"/>
</dbReference>
<feature type="binding site" evidence="13">
    <location>
        <position position="53"/>
    </location>
    <ligand>
        <name>ATP</name>
        <dbReference type="ChEBI" id="CHEBI:30616"/>
    </ligand>
</feature>
<evidence type="ECO:0000256" key="10">
    <source>
        <dbReference type="ARBA" id="ARBA00022860"/>
    </source>
</evidence>
<protein>
    <recommendedName>
        <fullName evidence="3">phosphorylase kinase</fullName>
        <ecNumber evidence="3">2.7.11.19</ecNumber>
    </recommendedName>
</protein>
<evidence type="ECO:0000256" key="9">
    <source>
        <dbReference type="ARBA" id="ARBA00022840"/>
    </source>
</evidence>
<dbReference type="Pfam" id="PF00069">
    <property type="entry name" value="Pkinase"/>
    <property type="match status" value="1"/>
</dbReference>
<reference evidence="16" key="2">
    <citation type="submission" date="2025-09" db="UniProtKB">
        <authorList>
            <consortium name="Ensembl"/>
        </authorList>
    </citation>
    <scope>IDENTIFICATION</scope>
</reference>
<dbReference type="Ensembl" id="ENSDLAT00005007049.2">
    <property type="protein sequence ID" value="ENSDLAP00005006529.1"/>
    <property type="gene ID" value="ENSDLAG00005002972.2"/>
</dbReference>
<evidence type="ECO:0000313" key="17">
    <source>
        <dbReference type="Proteomes" id="UP000694389"/>
    </source>
</evidence>
<dbReference type="PROSITE" id="PS00108">
    <property type="entry name" value="PROTEIN_KINASE_ST"/>
    <property type="match status" value="1"/>
</dbReference>
<evidence type="ECO:0000256" key="13">
    <source>
        <dbReference type="PROSITE-ProRule" id="PRU10141"/>
    </source>
</evidence>
<feature type="domain" description="Protein kinase" evidence="15">
    <location>
        <begin position="24"/>
        <end position="290"/>
    </location>
</feature>
<evidence type="ECO:0000313" key="16">
    <source>
        <dbReference type="Ensembl" id="ENSDLAP00005006529.1"/>
    </source>
</evidence>
<comment type="similarity">
    <text evidence="2">Belongs to the protein kinase superfamily. CAMK Ser/Thr protein kinase family.</text>
</comment>
<dbReference type="FunFam" id="3.30.200.20:FF:000138">
    <property type="entry name" value="Phosphorylase b kinase gamma catalytic chain, liver/testis"/>
    <property type="match status" value="1"/>
</dbReference>
<dbReference type="PROSITE" id="PS00107">
    <property type="entry name" value="PROTEIN_KINASE_ATP"/>
    <property type="match status" value="1"/>
</dbReference>
<keyword evidence="6" id="KW-0808">Transferase</keyword>
<dbReference type="InterPro" id="IPR002291">
    <property type="entry name" value="Phosph_kin_gamma"/>
</dbReference>
<sequence length="389" mass="44958">MTKDIVVGDELPDWVGAKEFYQKYDPKEVIGRGVSSVVRRCVHRHTAQELAVKIIEITAEKMTVQQLEEVKTSTLKEIQVLNMVKGHSSISMLDFYSFGHFHVLFLGIQKRGELFDYLTEKVTLSEKETRSMMRALLEAVQYLHSLNIIHRDLKPENILLDDQGHIKLSDFGFSVQLQPGEKLRELCGTPGYLAPEILKCSMDEMHTGYGKEVDLWACGVILFTLLAGSPPFWHRKQMLMLRMIMEGRYQFSSPEWDDRSDTVKDLISRLLVVDPAVRLTAEQALAHPFFRLYQKENVRLFSPRKTFRVLIVSVLACIRMYSRYRRARPLTREVLARDPYSLRGVRKLIDGCAFRIYGHWVKKGEQQNRAALFQNTAKIMLLGLEDFEA</sequence>
<organism evidence="16 17">
    <name type="scientific">Dicentrarchus labrax</name>
    <name type="common">European seabass</name>
    <name type="synonym">Morone labrax</name>
    <dbReference type="NCBI Taxonomy" id="13489"/>
    <lineage>
        <taxon>Eukaryota</taxon>
        <taxon>Metazoa</taxon>
        <taxon>Chordata</taxon>
        <taxon>Craniata</taxon>
        <taxon>Vertebrata</taxon>
        <taxon>Euteleostomi</taxon>
        <taxon>Actinopterygii</taxon>
        <taxon>Neopterygii</taxon>
        <taxon>Teleostei</taxon>
        <taxon>Neoteleostei</taxon>
        <taxon>Acanthomorphata</taxon>
        <taxon>Eupercaria</taxon>
        <taxon>Moronidae</taxon>
        <taxon>Dicentrarchus</taxon>
    </lineage>
</organism>
<dbReference type="AlphaFoldDB" id="A0A8C4DTV7"/>
<keyword evidence="7 13" id="KW-0547">Nucleotide-binding</keyword>
<evidence type="ECO:0000256" key="3">
    <source>
        <dbReference type="ARBA" id="ARBA00012432"/>
    </source>
</evidence>
<evidence type="ECO:0000256" key="5">
    <source>
        <dbReference type="ARBA" id="ARBA00022600"/>
    </source>
</evidence>
<dbReference type="GO" id="GO:0004689">
    <property type="term" value="F:phosphorylase kinase activity"/>
    <property type="evidence" value="ECO:0007669"/>
    <property type="project" value="UniProtKB-EC"/>
</dbReference>
<dbReference type="SUPFAM" id="SSF56112">
    <property type="entry name" value="Protein kinase-like (PK-like)"/>
    <property type="match status" value="1"/>
</dbReference>
<comment type="subunit">
    <text evidence="12">Hexadecamer of 4 heterotetramers, each composed of alpha, beta, gamma, and delta subunits. Alpha (PHKA1 or PHKA2) and beta (PHKB) are regulatory subunits, gamma (PHKG1 or PHKG2) is the catalytic subunit, and delta is calmodulin.</text>
</comment>
<evidence type="ECO:0000256" key="11">
    <source>
        <dbReference type="ARBA" id="ARBA00023277"/>
    </source>
</evidence>
<reference evidence="16" key="1">
    <citation type="submission" date="2025-08" db="UniProtKB">
        <authorList>
            <consortium name="Ensembl"/>
        </authorList>
    </citation>
    <scope>IDENTIFICATION</scope>
</reference>